<evidence type="ECO:0000256" key="1">
    <source>
        <dbReference type="SAM" id="Coils"/>
    </source>
</evidence>
<evidence type="ECO:0000313" key="2">
    <source>
        <dbReference type="EMBL" id="VAX01792.1"/>
    </source>
</evidence>
<feature type="coiled-coil region" evidence="1">
    <location>
        <begin position="585"/>
        <end position="619"/>
    </location>
</feature>
<proteinExistence type="predicted"/>
<feature type="non-terminal residue" evidence="2">
    <location>
        <position position="1"/>
    </location>
</feature>
<organism evidence="2">
    <name type="scientific">hydrothermal vent metagenome</name>
    <dbReference type="NCBI Taxonomy" id="652676"/>
    <lineage>
        <taxon>unclassified sequences</taxon>
        <taxon>metagenomes</taxon>
        <taxon>ecological metagenomes</taxon>
    </lineage>
</organism>
<keyword evidence="2" id="KW-0378">Hydrolase</keyword>
<gene>
    <name evidence="2" type="ORF">MNBD_GAMMA19-246</name>
</gene>
<keyword evidence="1" id="KW-0175">Coiled coil</keyword>
<sequence length="796" mass="89736">DSFLKADSDRRAPVLEQITGTEIYSQISIRVHEMRSEERKKLDTLLAELDGMQLLSEEDEKQLSASLTQKRGQETELNQQILKANQALAWLDGIAGLEQDLLSVEAQQRDWLSRQETFQPAREKLQQATQALELAGEHAELRALRREQTTEHQKQVEYLALLPTQEAVVKRDEDVVKLATQTLEQNKLEQKEARPIIRKARELDLKLQEKDAPVKAARDAISEQDKSLAVLHANHDNDCVVLANKNKAFDDVLKHLDETCVDEGLVEHLAGIRHRFGVLKNIHNQQSSKVDKLKTTEVLVVETNRAWNEHVKNAEAQQRELDVIQSLLGQKQLELTNTLEDKALSDWRTSLAALKEKKPLLEKVSEAHQTLVDSRDRFDKLGNRHDELTAESVKLAGQHQIQVEKHAALEKEVSLLETQLTLLKTIQSFDEARHQLQDGEDCPLCGSREHPFAEGNIPLADETIATLRTARADREAANDIVADLKIKQAGIDKDREQVVAQKQECSDRIAASESLIKKNGVLLSIDVSDPALAEVLSSLQQVTEDDLDRSEKIVLAAEVLEKDITAQRELFDKTKEAVSVSARETQSATHQRDTAQQALERLRAEAGALDAQFHTAQDDVQQEIFVYGIETLSSDRLDQIQIELTARREQWLARSKEKLELEQAVSALVIQTDYQDEQIKKSVAEMTTLQDQLGKLQSEQDGLNRERHDLFGDKNPDEEESRLSVILEVAEKNLNAAHQALNTAIQEHGKLKHSIENLEKSLAARTTQLQEREGTFLTRLGVSGFVDEARYVAACL</sequence>
<keyword evidence="2" id="KW-0269">Exonuclease</keyword>
<dbReference type="AlphaFoldDB" id="A0A3B1AD38"/>
<dbReference type="GO" id="GO:0004527">
    <property type="term" value="F:exonuclease activity"/>
    <property type="evidence" value="ECO:0007669"/>
    <property type="project" value="UniProtKB-KW"/>
</dbReference>
<reference evidence="2" key="1">
    <citation type="submission" date="2018-06" db="EMBL/GenBank/DDBJ databases">
        <authorList>
            <person name="Zhirakovskaya E."/>
        </authorList>
    </citation>
    <scope>NUCLEOTIDE SEQUENCE</scope>
</reference>
<feature type="coiled-coil region" evidence="1">
    <location>
        <begin position="679"/>
        <end position="761"/>
    </location>
</feature>
<feature type="non-terminal residue" evidence="2">
    <location>
        <position position="796"/>
    </location>
</feature>
<dbReference type="PANTHER" id="PTHR32114">
    <property type="entry name" value="ABC TRANSPORTER ABCH.3"/>
    <property type="match status" value="1"/>
</dbReference>
<keyword evidence="2" id="KW-0540">Nuclease</keyword>
<name>A0A3B1AD38_9ZZZZ</name>
<dbReference type="PANTHER" id="PTHR32114:SF2">
    <property type="entry name" value="ABC TRANSPORTER ABCH.3"/>
    <property type="match status" value="1"/>
</dbReference>
<dbReference type="EMBL" id="UOFV01000273">
    <property type="protein sequence ID" value="VAX01792.1"/>
    <property type="molecule type" value="Genomic_DNA"/>
</dbReference>
<accession>A0A3B1AD38</accession>
<protein>
    <submittedName>
        <fullName evidence="2">Exonuclease SbcC</fullName>
    </submittedName>
</protein>